<reference evidence="1 2" key="1">
    <citation type="submission" date="2020-08" db="EMBL/GenBank/DDBJ databases">
        <title>Edaphobacter telluris sp. nov. and Acidobacterium dinghuensis sp. nov., two acidobacteria isolated from forest soil.</title>
        <authorList>
            <person name="Fu J."/>
            <person name="Qiu L."/>
        </authorList>
    </citation>
    <scope>NUCLEOTIDE SEQUENCE [LARGE SCALE GENOMIC DNA]</scope>
    <source>
        <strain evidence="1">4Y35</strain>
    </source>
</reference>
<evidence type="ECO:0000313" key="1">
    <source>
        <dbReference type="EMBL" id="QNI31994.1"/>
    </source>
</evidence>
<dbReference type="EMBL" id="CP060394">
    <property type="protein sequence ID" value="QNI31994.1"/>
    <property type="molecule type" value="Genomic_DNA"/>
</dbReference>
<accession>A0A7G8BHH4</accession>
<dbReference type="Proteomes" id="UP000515312">
    <property type="component" value="Chromosome"/>
</dbReference>
<proteinExistence type="predicted"/>
<name>A0A7G8BHH4_9BACT</name>
<organism evidence="1 2">
    <name type="scientific">Alloacidobacterium dinghuense</name>
    <dbReference type="NCBI Taxonomy" id="2763107"/>
    <lineage>
        <taxon>Bacteria</taxon>
        <taxon>Pseudomonadati</taxon>
        <taxon>Acidobacteriota</taxon>
        <taxon>Terriglobia</taxon>
        <taxon>Terriglobales</taxon>
        <taxon>Acidobacteriaceae</taxon>
        <taxon>Alloacidobacterium</taxon>
    </lineage>
</organism>
<dbReference type="AlphaFoldDB" id="A0A7G8BHH4"/>
<sequence>MISPEAVEMWEWWHSVWEKSQAACGHEAWANIWIGVMLRRYAEEHPHGLTRFRTSNAWAKLLEWQKTPLDHDMPRYFTIELDYFLRAGNNHMGSENPWWIRHRSVPRVCNSGGFKYLVAEYAIGRVRTLEQDIAFEQNKRLKKEGRLHEEFIRQYGFAPECEDLSDLDC</sequence>
<dbReference type="KEGG" id="adin:H7849_23770"/>
<evidence type="ECO:0000313" key="2">
    <source>
        <dbReference type="Proteomes" id="UP000515312"/>
    </source>
</evidence>
<dbReference type="RefSeq" id="WP_186742951.1">
    <property type="nucleotide sequence ID" value="NZ_CP060394.1"/>
</dbReference>
<protein>
    <submittedName>
        <fullName evidence="1">Uncharacterized protein</fullName>
    </submittedName>
</protein>
<gene>
    <name evidence="1" type="ORF">H7849_23770</name>
</gene>
<keyword evidence="2" id="KW-1185">Reference proteome</keyword>